<gene>
    <name evidence="2" type="ORF">AGR2A_Cc140097</name>
</gene>
<keyword evidence="3" id="KW-1185">Reference proteome</keyword>
<dbReference type="AlphaFoldDB" id="A0A9W5AZQ3"/>
<sequence length="214" mass="23267">MARQKSSSRVRKSTEPSDEIASPPHEIPEDSAPAVTRREAAKLRLVSVKQAATLLNRDRNTVQKWLDRGCPFVTKGDRALGIAWELDLADVVKWLEDRAGENAAEKFASSTDGQVSEDEAKRRKALAQAVVAELDMLERLDTIVLKSDVLDIVAADYGEIKAKLMSISDTVGASVDPAIATHVSGIVDKHVRKALASLKAIKKLTEAEAGDETR</sequence>
<comment type="caution">
    <text evidence="2">The sequence shown here is derived from an EMBL/GenBank/DDBJ whole genome shotgun (WGS) entry which is preliminary data.</text>
</comment>
<name>A0A9W5AZQ3_9HYPH</name>
<dbReference type="EMBL" id="FBVY01000006">
    <property type="protein sequence ID" value="CUW88554.1"/>
    <property type="molecule type" value="Genomic_DNA"/>
</dbReference>
<evidence type="ECO:0000256" key="1">
    <source>
        <dbReference type="SAM" id="MobiDB-lite"/>
    </source>
</evidence>
<organism evidence="2 3">
    <name type="scientific">Agrobacterium genomosp. 2 str. CFBP 5494</name>
    <dbReference type="NCBI Taxonomy" id="1183436"/>
    <lineage>
        <taxon>Bacteria</taxon>
        <taxon>Pseudomonadati</taxon>
        <taxon>Pseudomonadota</taxon>
        <taxon>Alphaproteobacteria</taxon>
        <taxon>Hyphomicrobiales</taxon>
        <taxon>Rhizobiaceae</taxon>
        <taxon>Rhizobium/Agrobacterium group</taxon>
        <taxon>Agrobacterium</taxon>
        <taxon>Agrobacterium tumefaciens complex</taxon>
    </lineage>
</organism>
<dbReference type="Gene3D" id="1.10.10.10">
    <property type="entry name" value="Winged helix-like DNA-binding domain superfamily/Winged helix DNA-binding domain"/>
    <property type="match status" value="1"/>
</dbReference>
<evidence type="ECO:0000313" key="2">
    <source>
        <dbReference type="EMBL" id="CUW88554.1"/>
    </source>
</evidence>
<protein>
    <submittedName>
        <fullName evidence="2">Uncharacterized protein</fullName>
    </submittedName>
</protein>
<dbReference type="RefSeq" id="WP_080822922.1">
    <property type="nucleotide sequence ID" value="NZ_LT009718.1"/>
</dbReference>
<feature type="compositionally biased region" description="Basic residues" evidence="1">
    <location>
        <begin position="1"/>
        <end position="11"/>
    </location>
</feature>
<proteinExistence type="predicted"/>
<evidence type="ECO:0000313" key="3">
    <source>
        <dbReference type="Proteomes" id="UP000191933"/>
    </source>
</evidence>
<feature type="region of interest" description="Disordered" evidence="1">
    <location>
        <begin position="1"/>
        <end position="34"/>
    </location>
</feature>
<accession>A0A9W5AZQ3</accession>
<dbReference type="Proteomes" id="UP000191933">
    <property type="component" value="Unassembled WGS sequence"/>
</dbReference>
<reference evidence="2 3" key="1">
    <citation type="submission" date="2016-01" db="EMBL/GenBank/DDBJ databases">
        <authorList>
            <person name="Regsiter A."/>
            <person name="william w."/>
        </authorList>
    </citation>
    <scope>NUCLEOTIDE SEQUENCE [LARGE SCALE GENOMIC DNA]</scope>
    <source>
        <strain evidence="2 3">CFBP 5494</strain>
    </source>
</reference>
<dbReference type="InterPro" id="IPR036388">
    <property type="entry name" value="WH-like_DNA-bd_sf"/>
</dbReference>